<keyword evidence="1" id="KW-1133">Transmembrane helix</keyword>
<feature type="transmembrane region" description="Helical" evidence="1">
    <location>
        <begin position="35"/>
        <end position="54"/>
    </location>
</feature>
<dbReference type="InterPro" id="IPR020210">
    <property type="entry name" value="Uncharacterised_YpbF_TM"/>
</dbReference>
<organism evidence="2 3">
    <name type="scientific">Ornithinibacillus halophilus</name>
    <dbReference type="NCBI Taxonomy" id="930117"/>
    <lineage>
        <taxon>Bacteria</taxon>
        <taxon>Bacillati</taxon>
        <taxon>Bacillota</taxon>
        <taxon>Bacilli</taxon>
        <taxon>Bacillales</taxon>
        <taxon>Bacillaceae</taxon>
        <taxon>Ornithinibacillus</taxon>
    </lineage>
</organism>
<accession>A0A1M5P2W5</accession>
<proteinExistence type="predicted"/>
<keyword evidence="1" id="KW-0472">Membrane</keyword>
<sequence>MRWEDHVSNDTMKMLDEVKKKHTKHQKLKRQKENYLLLFAFVVILLLAYLYYFFSNVNIVGNDVFAGLPLLIGNPIIFILLMICLFLFYQYTAIAKKEKKEKDKYKKIRSEAIDYLDTHYITPYSNIRDEISQTMEEKFKINLRYKND</sequence>
<evidence type="ECO:0008006" key="4">
    <source>
        <dbReference type="Google" id="ProtNLM"/>
    </source>
</evidence>
<evidence type="ECO:0000313" key="3">
    <source>
        <dbReference type="Proteomes" id="UP000183988"/>
    </source>
</evidence>
<feature type="transmembrane region" description="Helical" evidence="1">
    <location>
        <begin position="66"/>
        <end position="89"/>
    </location>
</feature>
<protein>
    <recommendedName>
        <fullName evidence="4">DUF2663 family protein</fullName>
    </recommendedName>
</protein>
<reference evidence="2 3" key="1">
    <citation type="submission" date="2016-11" db="EMBL/GenBank/DDBJ databases">
        <authorList>
            <person name="Jaros S."/>
            <person name="Januszkiewicz K."/>
            <person name="Wedrychowicz H."/>
        </authorList>
    </citation>
    <scope>NUCLEOTIDE SEQUENCE [LARGE SCALE GENOMIC DNA]</scope>
    <source>
        <strain evidence="2 3">IBRC-M 10683</strain>
    </source>
</reference>
<keyword evidence="3" id="KW-1185">Reference proteome</keyword>
<dbReference type="Proteomes" id="UP000183988">
    <property type="component" value="Unassembled WGS sequence"/>
</dbReference>
<name>A0A1M5P2W5_9BACI</name>
<dbReference type="EMBL" id="FQVW01000101">
    <property type="protein sequence ID" value="SHG96166.1"/>
    <property type="molecule type" value="Genomic_DNA"/>
</dbReference>
<evidence type="ECO:0000256" key="1">
    <source>
        <dbReference type="SAM" id="Phobius"/>
    </source>
</evidence>
<keyword evidence="1" id="KW-0812">Transmembrane</keyword>
<dbReference type="Pfam" id="PF10864">
    <property type="entry name" value="DUF2663"/>
    <property type="match status" value="1"/>
</dbReference>
<dbReference type="RefSeq" id="WP_072892169.1">
    <property type="nucleotide sequence ID" value="NZ_FQVW01000101.1"/>
</dbReference>
<evidence type="ECO:0000313" key="2">
    <source>
        <dbReference type="EMBL" id="SHG96166.1"/>
    </source>
</evidence>
<gene>
    <name evidence="2" type="ORF">SAMN05216225_11011</name>
</gene>
<dbReference type="AlphaFoldDB" id="A0A1M5P2W5"/>